<proteinExistence type="predicted"/>
<evidence type="ECO:0000313" key="5">
    <source>
        <dbReference type="Proteomes" id="UP000294547"/>
    </source>
</evidence>
<dbReference type="EMBL" id="SNXY01000006">
    <property type="protein sequence ID" value="TDP87240.1"/>
    <property type="molecule type" value="Genomic_DNA"/>
</dbReference>
<dbReference type="InterPro" id="IPR009875">
    <property type="entry name" value="PilZ_domain"/>
</dbReference>
<keyword evidence="5" id="KW-1185">Reference proteome</keyword>
<dbReference type="InterPro" id="IPR025991">
    <property type="entry name" value="Chemoreceptor_zinc-bind_dom"/>
</dbReference>
<dbReference type="SUPFAM" id="SSF58104">
    <property type="entry name" value="Methyl-accepting chemotaxis protein (MCP) signaling domain"/>
    <property type="match status" value="1"/>
</dbReference>
<dbReference type="SUPFAM" id="SSF141371">
    <property type="entry name" value="PilZ domain-like"/>
    <property type="match status" value="1"/>
</dbReference>
<keyword evidence="1 2" id="KW-0807">Transducer</keyword>
<dbReference type="AlphaFoldDB" id="A0A4R6RL50"/>
<dbReference type="SMART" id="SM00283">
    <property type="entry name" value="MA"/>
    <property type="match status" value="1"/>
</dbReference>
<dbReference type="GO" id="GO:0016020">
    <property type="term" value="C:membrane"/>
    <property type="evidence" value="ECO:0007669"/>
    <property type="project" value="InterPro"/>
</dbReference>
<dbReference type="PANTHER" id="PTHR32089:SF112">
    <property type="entry name" value="LYSOZYME-LIKE PROTEIN-RELATED"/>
    <property type="match status" value="1"/>
</dbReference>
<organism evidence="4 5">
    <name type="scientific">Oharaeibacter diazotrophicus</name>
    <dbReference type="NCBI Taxonomy" id="1920512"/>
    <lineage>
        <taxon>Bacteria</taxon>
        <taxon>Pseudomonadati</taxon>
        <taxon>Pseudomonadota</taxon>
        <taxon>Alphaproteobacteria</taxon>
        <taxon>Hyphomicrobiales</taxon>
        <taxon>Pleomorphomonadaceae</taxon>
        <taxon>Oharaeibacter</taxon>
    </lineage>
</organism>
<dbReference type="Pfam" id="PF07238">
    <property type="entry name" value="PilZ"/>
    <property type="match status" value="1"/>
</dbReference>
<dbReference type="GO" id="GO:0007165">
    <property type="term" value="P:signal transduction"/>
    <property type="evidence" value="ECO:0007669"/>
    <property type="project" value="UniProtKB-KW"/>
</dbReference>
<accession>A0A4R6RL50</accession>
<dbReference type="PANTHER" id="PTHR32089">
    <property type="entry name" value="METHYL-ACCEPTING CHEMOTAXIS PROTEIN MCPB"/>
    <property type="match status" value="1"/>
</dbReference>
<evidence type="ECO:0000313" key="4">
    <source>
        <dbReference type="EMBL" id="TDP87240.1"/>
    </source>
</evidence>
<reference evidence="4 5" key="1">
    <citation type="submission" date="2019-03" db="EMBL/GenBank/DDBJ databases">
        <title>Genomic Encyclopedia of Type Strains, Phase IV (KMG-IV): sequencing the most valuable type-strain genomes for metagenomic binning, comparative biology and taxonomic classification.</title>
        <authorList>
            <person name="Goeker M."/>
        </authorList>
    </citation>
    <scope>NUCLEOTIDE SEQUENCE [LARGE SCALE GENOMIC DNA]</scope>
    <source>
        <strain evidence="4 5">DSM 102969</strain>
    </source>
</reference>
<protein>
    <submittedName>
        <fullName evidence="4">Methyl-accepting chemotaxis protein</fullName>
    </submittedName>
</protein>
<evidence type="ECO:0000259" key="3">
    <source>
        <dbReference type="PROSITE" id="PS50111"/>
    </source>
</evidence>
<sequence>MSALTKLRPVATGAAQACPDLEVRLERITAGMDPARAAAYGEAVRTLFETAAEDVVTKLVDDGLDLPILLDALEAAMICNTRRLTRGVFVAGRVGAVTDLSRRYALAVGAVHQVVAGRALADRAEEMSHEGDVANLRNLAGTVADVNEVAIEIAYLARNTRRATEGSQSIASAVAEMVASVDEIARSSADALDEARRADTASDRARVAVERLRETTLAITEATTETRTRASELESAFDQIAGVLQVIDAISRQTNLLALNATIEAARAGEAGKGFAVVAQEVKALANQTGSATEGIARRIAEMKAVIAGMGAAMGRSEAAVAAGGASIGEVTESVSAISDTVGAVTGRMDAIAAVLAQQKVASEEIGSRVAESATLASENEQLLLRMARGLHESNDRFSKSATSWFKAGSPRALCEMAKIDHVLFKKRVVDVLMGRAEWAAAEVPDHHGCRLGKWYDQIRQPEIRGLPAFAALVEPHARVHAAAKVALTHHAEKRPAEALAALADLNEASRAVLAGLADLADGLERDRAGMERRRHERRKVARLAKLTAAGGTRNAIVEDLSASGARVAGLRPEDVGTTVRLDHDGCGCEGTAVWSDGSRGGVRFVAERTG</sequence>
<comment type="caution">
    <text evidence="4">The sequence shown here is derived from an EMBL/GenBank/DDBJ whole genome shotgun (WGS) entry which is preliminary data.</text>
</comment>
<evidence type="ECO:0000256" key="2">
    <source>
        <dbReference type="PROSITE-ProRule" id="PRU00284"/>
    </source>
</evidence>
<gene>
    <name evidence="4" type="ORF">EDD54_1129</name>
</gene>
<dbReference type="GO" id="GO:0035438">
    <property type="term" value="F:cyclic-di-GMP binding"/>
    <property type="evidence" value="ECO:0007669"/>
    <property type="project" value="InterPro"/>
</dbReference>
<dbReference type="Gene3D" id="1.10.287.950">
    <property type="entry name" value="Methyl-accepting chemotaxis protein"/>
    <property type="match status" value="1"/>
</dbReference>
<dbReference type="PROSITE" id="PS50111">
    <property type="entry name" value="CHEMOTAXIS_TRANSDUC_2"/>
    <property type="match status" value="1"/>
</dbReference>
<dbReference type="OrthoDB" id="4514964at2"/>
<dbReference type="Pfam" id="PF13682">
    <property type="entry name" value="CZB"/>
    <property type="match status" value="1"/>
</dbReference>
<name>A0A4R6RL50_9HYPH</name>
<dbReference type="Gene3D" id="1.20.120.30">
    <property type="entry name" value="Aspartate receptor, ligand-binding domain"/>
    <property type="match status" value="1"/>
</dbReference>
<feature type="domain" description="Methyl-accepting transducer" evidence="3">
    <location>
        <begin position="138"/>
        <end position="374"/>
    </location>
</feature>
<dbReference type="Proteomes" id="UP000294547">
    <property type="component" value="Unassembled WGS sequence"/>
</dbReference>
<dbReference type="InterPro" id="IPR004089">
    <property type="entry name" value="MCPsignal_dom"/>
</dbReference>
<dbReference type="Pfam" id="PF00015">
    <property type="entry name" value="MCPsignal"/>
    <property type="match status" value="1"/>
</dbReference>
<evidence type="ECO:0000256" key="1">
    <source>
        <dbReference type="ARBA" id="ARBA00023224"/>
    </source>
</evidence>
<dbReference type="RefSeq" id="WP_126535776.1">
    <property type="nucleotide sequence ID" value="NZ_BSPM01000008.1"/>
</dbReference>